<reference evidence="2" key="1">
    <citation type="submission" date="2020-10" db="EMBL/GenBank/DDBJ databases">
        <authorList>
            <person name="Gilroy R."/>
        </authorList>
    </citation>
    <scope>NUCLEOTIDE SEQUENCE</scope>
    <source>
        <strain evidence="2">17113</strain>
    </source>
</reference>
<dbReference type="Proteomes" id="UP000823634">
    <property type="component" value="Unassembled WGS sequence"/>
</dbReference>
<feature type="transmembrane region" description="Helical" evidence="1">
    <location>
        <begin position="260"/>
        <end position="277"/>
    </location>
</feature>
<keyword evidence="1" id="KW-0472">Membrane</keyword>
<protein>
    <submittedName>
        <fullName evidence="2">Uncharacterized protein</fullName>
    </submittedName>
</protein>
<dbReference type="AlphaFoldDB" id="A0A9D9DDX2"/>
<feature type="transmembrane region" description="Helical" evidence="1">
    <location>
        <begin position="229"/>
        <end position="248"/>
    </location>
</feature>
<feature type="transmembrane region" description="Helical" evidence="1">
    <location>
        <begin position="283"/>
        <end position="300"/>
    </location>
</feature>
<reference evidence="2" key="2">
    <citation type="journal article" date="2021" name="PeerJ">
        <title>Extensive microbial diversity within the chicken gut microbiome revealed by metagenomics and culture.</title>
        <authorList>
            <person name="Gilroy R."/>
            <person name="Ravi A."/>
            <person name="Getino M."/>
            <person name="Pursley I."/>
            <person name="Horton D.L."/>
            <person name="Alikhan N.F."/>
            <person name="Baker D."/>
            <person name="Gharbi K."/>
            <person name="Hall N."/>
            <person name="Watson M."/>
            <person name="Adriaenssens E.M."/>
            <person name="Foster-Nyarko E."/>
            <person name="Jarju S."/>
            <person name="Secka A."/>
            <person name="Antonio M."/>
            <person name="Oren A."/>
            <person name="Chaudhuri R.R."/>
            <person name="La Ragione R."/>
            <person name="Hildebrand F."/>
            <person name="Pallen M.J."/>
        </authorList>
    </citation>
    <scope>NUCLEOTIDE SEQUENCE</scope>
    <source>
        <strain evidence="2">17113</strain>
    </source>
</reference>
<keyword evidence="1" id="KW-0812">Transmembrane</keyword>
<sequence>MEKVESECEKPPIPSPFKSALKSVAPYLAFACLIYLVLSILLFQPSQGYMSTGWVSLPILFLASFAPFYAKWPLLFKKEKDKFEGDGARRFSFFRHLNMAVGLLVAFWLFFPLIGGLCSTNPAGDLYYFALGPFASVFIFSQYAISAAITEVSDRRSAALLAYLSLVVGASLSYYVLLELPLVRWAPSYRGASQVYFGLSPFTPFSLMEHTLYGGINGVVTLPLFPGDIISIVFYCLICALSGALFALSLLGKIKAVPSFLFLFPPCLLGLVLSALLPLPGQYLNSLWLFAVIPGCYLIAAVMKKRLFIGVMPSIAVSVSCVLGYLYSLLANYPY</sequence>
<evidence type="ECO:0000313" key="3">
    <source>
        <dbReference type="Proteomes" id="UP000823634"/>
    </source>
</evidence>
<evidence type="ECO:0000313" key="2">
    <source>
        <dbReference type="EMBL" id="MBO8425838.1"/>
    </source>
</evidence>
<feature type="transmembrane region" description="Helical" evidence="1">
    <location>
        <begin position="24"/>
        <end position="43"/>
    </location>
</feature>
<dbReference type="EMBL" id="JADINA010000007">
    <property type="protein sequence ID" value="MBO8425838.1"/>
    <property type="molecule type" value="Genomic_DNA"/>
</dbReference>
<name>A0A9D9DDX2_9FIRM</name>
<accession>A0A9D9DDX2</accession>
<gene>
    <name evidence="2" type="ORF">IAC61_00775</name>
</gene>
<proteinExistence type="predicted"/>
<feature type="transmembrane region" description="Helical" evidence="1">
    <location>
        <begin position="55"/>
        <end position="76"/>
    </location>
</feature>
<evidence type="ECO:0000256" key="1">
    <source>
        <dbReference type="SAM" id="Phobius"/>
    </source>
</evidence>
<comment type="caution">
    <text evidence="2">The sequence shown here is derived from an EMBL/GenBank/DDBJ whole genome shotgun (WGS) entry which is preliminary data.</text>
</comment>
<feature type="transmembrane region" description="Helical" evidence="1">
    <location>
        <begin position="307"/>
        <end position="327"/>
    </location>
</feature>
<feature type="transmembrane region" description="Helical" evidence="1">
    <location>
        <begin position="157"/>
        <end position="177"/>
    </location>
</feature>
<feature type="transmembrane region" description="Helical" evidence="1">
    <location>
        <begin position="126"/>
        <end position="145"/>
    </location>
</feature>
<feature type="transmembrane region" description="Helical" evidence="1">
    <location>
        <begin position="97"/>
        <end position="114"/>
    </location>
</feature>
<keyword evidence="1" id="KW-1133">Transmembrane helix</keyword>
<organism evidence="2 3">
    <name type="scientific">Candidatus Alloenteromonas pullistercoris</name>
    <dbReference type="NCBI Taxonomy" id="2840785"/>
    <lineage>
        <taxon>Bacteria</taxon>
        <taxon>Bacillati</taxon>
        <taxon>Bacillota</taxon>
        <taxon>Bacillota incertae sedis</taxon>
        <taxon>Candidatus Alloenteromonas</taxon>
    </lineage>
</organism>